<proteinExistence type="predicted"/>
<accession>A0ABN3DH25</accession>
<dbReference type="Proteomes" id="UP001501474">
    <property type="component" value="Unassembled WGS sequence"/>
</dbReference>
<keyword evidence="3" id="KW-1185">Reference proteome</keyword>
<evidence type="ECO:0000256" key="1">
    <source>
        <dbReference type="SAM" id="MobiDB-lite"/>
    </source>
</evidence>
<comment type="caution">
    <text evidence="2">The sequence shown here is derived from an EMBL/GenBank/DDBJ whole genome shotgun (WGS) entry which is preliminary data.</text>
</comment>
<reference evidence="2 3" key="1">
    <citation type="journal article" date="2019" name="Int. J. Syst. Evol. Microbiol.">
        <title>The Global Catalogue of Microorganisms (GCM) 10K type strain sequencing project: providing services to taxonomists for standard genome sequencing and annotation.</title>
        <authorList>
            <consortium name="The Broad Institute Genomics Platform"/>
            <consortium name="The Broad Institute Genome Sequencing Center for Infectious Disease"/>
            <person name="Wu L."/>
            <person name="Ma J."/>
        </authorList>
    </citation>
    <scope>NUCLEOTIDE SEQUENCE [LARGE SCALE GENOMIC DNA]</scope>
    <source>
        <strain evidence="2 3">JCM 3053</strain>
    </source>
</reference>
<feature type="region of interest" description="Disordered" evidence="1">
    <location>
        <begin position="61"/>
        <end position="80"/>
    </location>
</feature>
<protein>
    <submittedName>
        <fullName evidence="2">Uncharacterized protein</fullName>
    </submittedName>
</protein>
<evidence type="ECO:0000313" key="2">
    <source>
        <dbReference type="EMBL" id="GAA2231036.1"/>
    </source>
</evidence>
<gene>
    <name evidence="2" type="ORF">GCM10010104_25990</name>
</gene>
<sequence length="80" mass="8328">MWAVNGRWEQVFTTPVAQADADEYLQLQPAARASDGVVSRLTGGASLRAHCGPGRRSARFHCGDGPLGPAEPGKAAPEGV</sequence>
<name>A0ABN3DH25_9ACTN</name>
<dbReference type="EMBL" id="BAAART010000055">
    <property type="protein sequence ID" value="GAA2231036.1"/>
    <property type="molecule type" value="Genomic_DNA"/>
</dbReference>
<evidence type="ECO:0000313" key="3">
    <source>
        <dbReference type="Proteomes" id="UP001501474"/>
    </source>
</evidence>
<organism evidence="2 3">
    <name type="scientific">Streptomyces indiaensis</name>
    <dbReference type="NCBI Taxonomy" id="284033"/>
    <lineage>
        <taxon>Bacteria</taxon>
        <taxon>Bacillati</taxon>
        <taxon>Actinomycetota</taxon>
        <taxon>Actinomycetes</taxon>
        <taxon>Kitasatosporales</taxon>
        <taxon>Streptomycetaceae</taxon>
        <taxon>Streptomyces</taxon>
    </lineage>
</organism>